<dbReference type="KEGG" id="palr:HGI30_15910"/>
<reference evidence="1 2" key="1">
    <citation type="submission" date="2020-04" db="EMBL/GenBank/DDBJ databases">
        <title>Novel Paenibacillus strain UniB2 isolated from commercial digestive syrup.</title>
        <authorList>
            <person name="Thorat V."/>
            <person name="Kirdat K."/>
            <person name="Tiwarekar B."/>
            <person name="Yadav A."/>
        </authorList>
    </citation>
    <scope>NUCLEOTIDE SEQUENCE [LARGE SCALE GENOMIC DNA]</scope>
    <source>
        <strain evidence="1 2">UniB2</strain>
    </source>
</reference>
<dbReference type="RefSeq" id="WP_168908454.1">
    <property type="nucleotide sequence ID" value="NZ_CP051428.1"/>
</dbReference>
<protein>
    <submittedName>
        <fullName evidence="1">Uncharacterized protein</fullName>
    </submittedName>
</protein>
<organism evidence="1 2">
    <name type="scientific">Paenibacillus albicereus</name>
    <dbReference type="NCBI Taxonomy" id="2726185"/>
    <lineage>
        <taxon>Bacteria</taxon>
        <taxon>Bacillati</taxon>
        <taxon>Bacillota</taxon>
        <taxon>Bacilli</taxon>
        <taxon>Bacillales</taxon>
        <taxon>Paenibacillaceae</taxon>
        <taxon>Paenibacillus</taxon>
    </lineage>
</organism>
<accession>A0A6H2GZS2</accession>
<evidence type="ECO:0000313" key="1">
    <source>
        <dbReference type="EMBL" id="QJC52905.1"/>
    </source>
</evidence>
<gene>
    <name evidence="1" type="ORF">HGI30_15910</name>
</gene>
<sequence>MSEAEQQQAQELRFLIEMAGWRQVEGFIAGRIHDRMQQLLTCGSWEEVIQHRAGVEALESVLSHISDTIKKGMEDEVAGDDEP</sequence>
<evidence type="ECO:0000313" key="2">
    <source>
        <dbReference type="Proteomes" id="UP000502136"/>
    </source>
</evidence>
<dbReference type="Proteomes" id="UP000502136">
    <property type="component" value="Chromosome"/>
</dbReference>
<dbReference type="AlphaFoldDB" id="A0A6H2GZS2"/>
<proteinExistence type="predicted"/>
<dbReference type="EMBL" id="CP051428">
    <property type="protein sequence ID" value="QJC52905.1"/>
    <property type="molecule type" value="Genomic_DNA"/>
</dbReference>
<name>A0A6H2GZS2_9BACL</name>
<keyword evidence="2" id="KW-1185">Reference proteome</keyword>